<feature type="compositionally biased region" description="Acidic residues" evidence="10">
    <location>
        <begin position="522"/>
        <end position="531"/>
    </location>
</feature>
<dbReference type="GO" id="GO:0048731">
    <property type="term" value="P:system development"/>
    <property type="evidence" value="ECO:0007669"/>
    <property type="project" value="UniProtKB-ARBA"/>
</dbReference>
<dbReference type="InterPro" id="IPR041476">
    <property type="entry name" value="TRAF3IP1_C"/>
</dbReference>
<dbReference type="InterPro" id="IPR040468">
    <property type="entry name" value="TRAF3IP1_N"/>
</dbReference>
<dbReference type="OrthoDB" id="10258914at2759"/>
<sequence>MGDTLETLIASTQETLQPLVAKPKLTEKLLAKAPFRFLHDVFTAVMQSTGFAMGLYNDFELSSANLTDKLQKTAFLDKMIICVGQCLGKDMSVRSSKIVAGLEPENTNLLLQGLAQAAKDKSLDWNKAVQITLTKVVSITAEGEVAPRTAMSAVEAVLRPSSTNRDGSAEAKKKEKDRRESDNAKPMGNTEELPRNAESKGEAQAPLASSKRSAPETTRAAPSRSNSSKNNINDDLLLQSIVDCNGDIERTKTLVEQVITRPKMSSKLLGKPPFRFLHDIISEVTRVTGFADGLFLGDELDSGAIKEKGPKMDYLTKITQCVGLHLNVEIEARPAKIIAGLEAEATCKFLQLLTVACKAGSSKESVQRVLAGDIALRTSNVYGSKPASREHASDNKQTSHLSTPPERKVHAKPVSKPKDVQHGSFSGPTKPLTVIKSSEDDIDDERNNEPLRFDAPEAKIDEGQSSDVHLDINNLGMSRTSRPTTARRRPPKLKENVTEVGRLMVSDARAASVTGIMKDGENNDTDSEDEATSAAAGNDNTFNQPHLGPKPGDADAHGRLVRDILKNQGAEEAARRAKEVEDTTPSEVETGIRLGRRNKSFKPEHMKSSNAVAASSLTEMNALRADIQRLCQAANPVGKSIEFVHEDLNAMSKELEFWRKEYARKCDALADEQKRTEDALQPLKVQLREVEEQVKEKVHKINTLKAVIAKNEVKTQKLLRMVVSA</sequence>
<organism evidence="13 14">
    <name type="scientific">Plasmopara halstedii</name>
    <name type="common">Downy mildew of sunflower</name>
    <dbReference type="NCBI Taxonomy" id="4781"/>
    <lineage>
        <taxon>Eukaryota</taxon>
        <taxon>Sar</taxon>
        <taxon>Stramenopiles</taxon>
        <taxon>Oomycota</taxon>
        <taxon>Peronosporomycetes</taxon>
        <taxon>Peronosporales</taxon>
        <taxon>Peronosporaceae</taxon>
        <taxon>Plasmopara</taxon>
    </lineage>
</organism>
<dbReference type="GO" id="GO:0070507">
    <property type="term" value="P:regulation of microtubule cytoskeleton organization"/>
    <property type="evidence" value="ECO:0007669"/>
    <property type="project" value="TreeGrafter"/>
</dbReference>
<feature type="compositionally biased region" description="Basic and acidic residues" evidence="10">
    <location>
        <begin position="167"/>
        <end position="183"/>
    </location>
</feature>
<accession>A0A0N7L515</accession>
<dbReference type="EMBL" id="CCYD01000468">
    <property type="protein sequence ID" value="CEG40211.1"/>
    <property type="molecule type" value="Genomic_DNA"/>
</dbReference>
<dbReference type="GO" id="GO:0060271">
    <property type="term" value="P:cilium assembly"/>
    <property type="evidence" value="ECO:0007669"/>
    <property type="project" value="TreeGrafter"/>
</dbReference>
<feature type="compositionally biased region" description="Polar residues" evidence="10">
    <location>
        <begin position="223"/>
        <end position="232"/>
    </location>
</feature>
<evidence type="ECO:0000256" key="4">
    <source>
        <dbReference type="ARBA" id="ARBA00022794"/>
    </source>
</evidence>
<feature type="domain" description="TRAF3-interacting protein 1 N-terminal" evidence="11">
    <location>
        <begin position="9"/>
        <end position="119"/>
    </location>
</feature>
<keyword evidence="5" id="KW-0175">Coiled coil</keyword>
<evidence type="ECO:0000313" key="14">
    <source>
        <dbReference type="Proteomes" id="UP000054928"/>
    </source>
</evidence>
<reference evidence="14" key="1">
    <citation type="submission" date="2014-09" db="EMBL/GenBank/DDBJ databases">
        <authorList>
            <person name="Sharma Rahul"/>
            <person name="Thines Marco"/>
        </authorList>
    </citation>
    <scope>NUCLEOTIDE SEQUENCE [LARGE SCALE GENOMIC DNA]</scope>
</reference>
<keyword evidence="4" id="KW-0970">Cilium biogenesis/degradation</keyword>
<dbReference type="Proteomes" id="UP000054928">
    <property type="component" value="Unassembled WGS sequence"/>
</dbReference>
<dbReference type="PANTHER" id="PTHR31363">
    <property type="entry name" value="TRAF3-INTERACTING PROTEIN 1"/>
    <property type="match status" value="1"/>
</dbReference>
<evidence type="ECO:0000256" key="3">
    <source>
        <dbReference type="ARBA" id="ARBA00022490"/>
    </source>
</evidence>
<keyword evidence="7" id="KW-0966">Cell projection</keyword>
<proteinExistence type="inferred from homology"/>
<dbReference type="GO" id="GO:0030992">
    <property type="term" value="C:intraciliary transport particle B"/>
    <property type="evidence" value="ECO:0007669"/>
    <property type="project" value="TreeGrafter"/>
</dbReference>
<evidence type="ECO:0000259" key="11">
    <source>
        <dbReference type="Pfam" id="PF10243"/>
    </source>
</evidence>
<dbReference type="FunFam" id="1.10.418.50:FF:000001">
    <property type="entry name" value="TRAF3-interacting protein 1 isoform X1"/>
    <property type="match status" value="2"/>
</dbReference>
<dbReference type="InterPro" id="IPR018799">
    <property type="entry name" value="TRAF3IP1"/>
</dbReference>
<feature type="region of interest" description="Disordered" evidence="10">
    <location>
        <begin position="569"/>
        <end position="588"/>
    </location>
</feature>
<dbReference type="GO" id="GO:0048513">
    <property type="term" value="P:animal organ development"/>
    <property type="evidence" value="ECO:0007669"/>
    <property type="project" value="UniProtKB-ARBA"/>
</dbReference>
<dbReference type="AlphaFoldDB" id="A0A0N7L515"/>
<dbReference type="STRING" id="4781.A0A0N7L515"/>
<evidence type="ECO:0000256" key="1">
    <source>
        <dbReference type="ARBA" id="ARBA00004120"/>
    </source>
</evidence>
<dbReference type="GO" id="GO:0005930">
    <property type="term" value="C:axoneme"/>
    <property type="evidence" value="ECO:0007669"/>
    <property type="project" value="UniProtKB-SubCell"/>
</dbReference>
<dbReference type="GO" id="GO:0036064">
    <property type="term" value="C:ciliary basal body"/>
    <property type="evidence" value="ECO:0007669"/>
    <property type="project" value="TreeGrafter"/>
</dbReference>
<dbReference type="RefSeq" id="XP_024576580.1">
    <property type="nucleotide sequence ID" value="XM_024725844.1"/>
</dbReference>
<keyword evidence="3" id="KW-0963">Cytoplasm</keyword>
<evidence type="ECO:0000256" key="8">
    <source>
        <dbReference type="ARBA" id="ARBA00043971"/>
    </source>
</evidence>
<keyword evidence="6" id="KW-0206">Cytoskeleton</keyword>
<dbReference type="GeneID" id="36405478"/>
<dbReference type="GO" id="GO:0042073">
    <property type="term" value="P:intraciliary transport"/>
    <property type="evidence" value="ECO:0007669"/>
    <property type="project" value="TreeGrafter"/>
</dbReference>
<evidence type="ECO:0000313" key="13">
    <source>
        <dbReference type="EMBL" id="CEG40211.1"/>
    </source>
</evidence>
<dbReference type="Pfam" id="PF17749">
    <property type="entry name" value="MIP-T3_C"/>
    <property type="match status" value="1"/>
</dbReference>
<feature type="compositionally biased region" description="Basic and acidic residues" evidence="10">
    <location>
        <begin position="192"/>
        <end position="201"/>
    </location>
</feature>
<evidence type="ECO:0000256" key="7">
    <source>
        <dbReference type="ARBA" id="ARBA00023273"/>
    </source>
</evidence>
<evidence type="ECO:0000256" key="10">
    <source>
        <dbReference type="SAM" id="MobiDB-lite"/>
    </source>
</evidence>
<dbReference type="InterPro" id="IPR042576">
    <property type="entry name" value="TRAF3IP1_N_sf"/>
</dbReference>
<dbReference type="OMA" id="FRFLMDV"/>
<feature type="region of interest" description="Disordered" evidence="10">
    <location>
        <begin position="514"/>
        <end position="556"/>
    </location>
</feature>
<evidence type="ECO:0000259" key="12">
    <source>
        <dbReference type="Pfam" id="PF17749"/>
    </source>
</evidence>
<evidence type="ECO:0000256" key="6">
    <source>
        <dbReference type="ARBA" id="ARBA00023212"/>
    </source>
</evidence>
<feature type="region of interest" description="Disordered" evidence="10">
    <location>
        <begin position="475"/>
        <end position="494"/>
    </location>
</feature>
<dbReference type="Gene3D" id="1.10.418.50">
    <property type="entry name" value="Microtubule-binding protein MIP-T3"/>
    <property type="match status" value="2"/>
</dbReference>
<comment type="similarity">
    <text evidence="8">Belongs to the TRAF3IP1 family.</text>
</comment>
<feature type="region of interest" description="Disordered" evidence="10">
    <location>
        <begin position="383"/>
        <end position="464"/>
    </location>
</feature>
<dbReference type="PANTHER" id="PTHR31363:SF0">
    <property type="entry name" value="TRAF3-INTERACTING PROTEIN 1"/>
    <property type="match status" value="1"/>
</dbReference>
<comment type="subcellular location">
    <subcellularLocation>
        <location evidence="2">Cytoplasm</location>
        <location evidence="2">Cytoskeleton</location>
        <location evidence="2">Cilium axoneme</location>
    </subcellularLocation>
    <subcellularLocation>
        <location evidence="1">Cytoplasm</location>
        <location evidence="1">Cytoskeleton</location>
        <location evidence="1">Cilium basal body</location>
    </subcellularLocation>
</comment>
<feature type="compositionally biased region" description="Basic and acidic residues" evidence="10">
    <location>
        <begin position="572"/>
        <end position="581"/>
    </location>
</feature>
<feature type="compositionally biased region" description="Basic and acidic residues" evidence="10">
    <location>
        <begin position="445"/>
        <end position="462"/>
    </location>
</feature>
<keyword evidence="14" id="KW-1185">Reference proteome</keyword>
<feature type="domain" description="TRAF3-interacting protein 1 C-terminal" evidence="12">
    <location>
        <begin position="553"/>
        <end position="722"/>
    </location>
</feature>
<feature type="region of interest" description="Disordered" evidence="10">
    <location>
        <begin position="156"/>
        <end position="232"/>
    </location>
</feature>
<evidence type="ECO:0000256" key="9">
    <source>
        <dbReference type="ARBA" id="ARBA00070492"/>
    </source>
</evidence>
<feature type="domain" description="TRAF3-interacting protein 1 N-terminal" evidence="11">
    <location>
        <begin position="248"/>
        <end position="358"/>
    </location>
</feature>
<name>A0A0N7L515_PLAHL</name>
<dbReference type="Pfam" id="PF10243">
    <property type="entry name" value="MIP-T3"/>
    <property type="match status" value="2"/>
</dbReference>
<evidence type="ECO:0000256" key="2">
    <source>
        <dbReference type="ARBA" id="ARBA00004430"/>
    </source>
</evidence>
<evidence type="ECO:0000256" key="5">
    <source>
        <dbReference type="ARBA" id="ARBA00023054"/>
    </source>
</evidence>
<dbReference type="GO" id="GO:0008017">
    <property type="term" value="F:microtubule binding"/>
    <property type="evidence" value="ECO:0007669"/>
    <property type="project" value="InterPro"/>
</dbReference>
<protein>
    <recommendedName>
        <fullName evidence="9">TRAF3-interacting protein 1</fullName>
    </recommendedName>
</protein>